<dbReference type="AlphaFoldDB" id="A0A6H5H640"/>
<evidence type="ECO:0000313" key="2">
    <source>
        <dbReference type="EMBL" id="CAB0011019.1"/>
    </source>
</evidence>
<dbReference type="EMBL" id="CADCXU010031069">
    <property type="protein sequence ID" value="CAB0017257.1"/>
    <property type="molecule type" value="Genomic_DNA"/>
</dbReference>
<accession>A0A6H5H640</accession>
<sequence>MKGPTGKTEKYCRQQLTASILITKIRESPYVAKTNGESDAGQNELHFPAPFFSGDNDRSAAHLCSPTHATG</sequence>
<organism evidence="2 4">
    <name type="scientific">Nesidiocoris tenuis</name>
    <dbReference type="NCBI Taxonomy" id="355587"/>
    <lineage>
        <taxon>Eukaryota</taxon>
        <taxon>Metazoa</taxon>
        <taxon>Ecdysozoa</taxon>
        <taxon>Arthropoda</taxon>
        <taxon>Hexapoda</taxon>
        <taxon>Insecta</taxon>
        <taxon>Pterygota</taxon>
        <taxon>Neoptera</taxon>
        <taxon>Paraneoptera</taxon>
        <taxon>Hemiptera</taxon>
        <taxon>Heteroptera</taxon>
        <taxon>Panheteroptera</taxon>
        <taxon>Cimicomorpha</taxon>
        <taxon>Miridae</taxon>
        <taxon>Dicyphina</taxon>
        <taxon>Nesidiocoris</taxon>
    </lineage>
</organism>
<protein>
    <submittedName>
        <fullName evidence="2">Uncharacterized protein</fullName>
    </submittedName>
</protein>
<reference evidence="2 4" key="1">
    <citation type="submission" date="2020-02" db="EMBL/GenBank/DDBJ databases">
        <authorList>
            <person name="Ferguson B K."/>
        </authorList>
    </citation>
    <scope>NUCLEOTIDE SEQUENCE [LARGE SCALE GENOMIC DNA]</scope>
</reference>
<dbReference type="Proteomes" id="UP000479000">
    <property type="component" value="Unassembled WGS sequence"/>
</dbReference>
<keyword evidence="4" id="KW-1185">Reference proteome</keyword>
<feature type="non-terminal residue" evidence="2">
    <location>
        <position position="71"/>
    </location>
</feature>
<feature type="region of interest" description="Disordered" evidence="1">
    <location>
        <begin position="33"/>
        <end position="71"/>
    </location>
</feature>
<evidence type="ECO:0000313" key="3">
    <source>
        <dbReference type="EMBL" id="CAB0017257.1"/>
    </source>
</evidence>
<evidence type="ECO:0000313" key="4">
    <source>
        <dbReference type="Proteomes" id="UP000479000"/>
    </source>
</evidence>
<evidence type="ECO:0000256" key="1">
    <source>
        <dbReference type="SAM" id="MobiDB-lite"/>
    </source>
</evidence>
<dbReference type="EMBL" id="CADCXU010023615">
    <property type="protein sequence ID" value="CAB0011019.1"/>
    <property type="molecule type" value="Genomic_DNA"/>
</dbReference>
<proteinExistence type="predicted"/>
<name>A0A6H5H640_9HEMI</name>
<gene>
    <name evidence="2" type="ORF">NTEN_LOCUS16012</name>
    <name evidence="3" type="ORF">NTEN_LOCUS21290</name>
</gene>